<accession>A0A9D2BP41</accession>
<dbReference type="InterPro" id="IPR044934">
    <property type="entry name" value="Streptopain_sf"/>
</dbReference>
<evidence type="ECO:0000313" key="10">
    <source>
        <dbReference type="Proteomes" id="UP000823847"/>
    </source>
</evidence>
<gene>
    <name evidence="9" type="ORF">H9848_01185</name>
</gene>
<dbReference type="GO" id="GO:0006508">
    <property type="term" value="P:proteolysis"/>
    <property type="evidence" value="ECO:0007669"/>
    <property type="project" value="UniProtKB-KW"/>
</dbReference>
<dbReference type="Pfam" id="PF13734">
    <property type="entry name" value="Inhibitor_I69"/>
    <property type="match status" value="1"/>
</dbReference>
<sequence>MRKFFTLSILGAACLAWTMNAAPRSAEDALRVAISFYQEQSLLRSVSDADFHLVYTGESDGLRSTSEPYYYIYNIGEDGGFVMVSGDDRVDAVIGYGLSGAFDPNKIPANMAGWFKEYERQIDYARTLPERVFPEASTKAAASDSLPDRVEPLITTQWDQLTPYNLLCPMVGYQRTPTGCGATAMAQILNYHKWPERATGTGSYTVPELGGDTTYVDLSQFTFDWANMADVYDENATTEQREAVAELMFAAGAAINMVYSTTWSYSQYNQISEGFVTHMGYDENLAYLMRNCYDSDSWESTIKKELAEKRPVFYMAQSIRDGHYFVCDGYVSSPSQGDYFHINWGWGGMRNNYFRLDLLNEYDVEGNMTGYSWDQVALVGIQKPTDSSERIEKVAMVRFEPEEDYIAQGNTLHLSYDYQYSGSIPTRRLQHGFAIYTDNGQEVGSLENELEIIPQYNYWYRERWRITDLRLDPGTYKVRMLYRFEGDEEWKEITPMKDALLFDFTLTATEDRIFWDSTNRILTGDPVQMERSDLPAYTWFATSTLRNSAPDETQASLLMHIFSSTIDAMFYAAGVYLDAGAAETVEIPLTIQLEPGEYTAELVASNLADTYTYPIEGTRTTFTVSEEPTANESISGPTGGVSVRVEGDRLRVESAAEVREVRLFDITGRQVAVGQGPEVSLTGVAAGVYIVRAVTDEETLTRKVLIGQR</sequence>
<dbReference type="AlphaFoldDB" id="A0A9D2BP41"/>
<comment type="caution">
    <text evidence="9">The sequence shown here is derived from an EMBL/GenBank/DDBJ whole genome shotgun (WGS) entry which is preliminary data.</text>
</comment>
<keyword evidence="4" id="KW-0378">Hydrolase</keyword>
<dbReference type="Proteomes" id="UP000823847">
    <property type="component" value="Unassembled WGS sequence"/>
</dbReference>
<dbReference type="SUPFAM" id="SSF54001">
    <property type="entry name" value="Cysteine proteinases"/>
    <property type="match status" value="1"/>
</dbReference>
<organism evidence="9 10">
    <name type="scientific">Candidatus Parabacteroides intestinigallinarum</name>
    <dbReference type="NCBI Taxonomy" id="2838722"/>
    <lineage>
        <taxon>Bacteria</taxon>
        <taxon>Pseudomonadati</taxon>
        <taxon>Bacteroidota</taxon>
        <taxon>Bacteroidia</taxon>
        <taxon>Bacteroidales</taxon>
        <taxon>Tannerellaceae</taxon>
        <taxon>Parabacteroides</taxon>
    </lineage>
</organism>
<feature type="domain" description="Spi protease inhibitor" evidence="8">
    <location>
        <begin position="23"/>
        <end position="122"/>
    </location>
</feature>
<feature type="signal peptide" evidence="7">
    <location>
        <begin position="1"/>
        <end position="21"/>
    </location>
</feature>
<evidence type="ECO:0000256" key="1">
    <source>
        <dbReference type="ARBA" id="ARBA00009693"/>
    </source>
</evidence>
<feature type="active site" description="Proton acceptor" evidence="6">
    <location>
        <position position="323"/>
    </location>
</feature>
<evidence type="ECO:0000313" key="9">
    <source>
        <dbReference type="EMBL" id="HIX85212.1"/>
    </source>
</evidence>
<comment type="similarity">
    <text evidence="1">Belongs to the peptidase C10 family.</text>
</comment>
<evidence type="ECO:0000256" key="4">
    <source>
        <dbReference type="ARBA" id="ARBA00022801"/>
    </source>
</evidence>
<dbReference type="GO" id="GO:0008234">
    <property type="term" value="F:cysteine-type peptidase activity"/>
    <property type="evidence" value="ECO:0007669"/>
    <property type="project" value="UniProtKB-KW"/>
</dbReference>
<dbReference type="InterPro" id="IPR038765">
    <property type="entry name" value="Papain-like_cys_pep_sf"/>
</dbReference>
<dbReference type="EMBL" id="DXEN01000008">
    <property type="protein sequence ID" value="HIX85212.1"/>
    <property type="molecule type" value="Genomic_DNA"/>
</dbReference>
<evidence type="ECO:0000256" key="3">
    <source>
        <dbReference type="ARBA" id="ARBA00022729"/>
    </source>
</evidence>
<keyword evidence="5" id="KW-0788">Thiol protease</keyword>
<dbReference type="InterPro" id="IPR000200">
    <property type="entry name" value="Peptidase_C10"/>
</dbReference>
<evidence type="ECO:0000259" key="8">
    <source>
        <dbReference type="Pfam" id="PF13734"/>
    </source>
</evidence>
<dbReference type="InterPro" id="IPR026444">
    <property type="entry name" value="Secre_tail"/>
</dbReference>
<protein>
    <submittedName>
        <fullName evidence="9">Thiol protease/hemagglutinin PrtT</fullName>
    </submittedName>
</protein>
<evidence type="ECO:0000256" key="7">
    <source>
        <dbReference type="SAM" id="SignalP"/>
    </source>
</evidence>
<keyword evidence="2 9" id="KW-0645">Protease</keyword>
<reference evidence="9" key="1">
    <citation type="journal article" date="2021" name="PeerJ">
        <title>Extensive microbial diversity within the chicken gut microbiome revealed by metagenomics and culture.</title>
        <authorList>
            <person name="Gilroy R."/>
            <person name="Ravi A."/>
            <person name="Getino M."/>
            <person name="Pursley I."/>
            <person name="Horton D.L."/>
            <person name="Alikhan N.F."/>
            <person name="Baker D."/>
            <person name="Gharbi K."/>
            <person name="Hall N."/>
            <person name="Watson M."/>
            <person name="Adriaenssens E.M."/>
            <person name="Foster-Nyarko E."/>
            <person name="Jarju S."/>
            <person name="Secka A."/>
            <person name="Antonio M."/>
            <person name="Oren A."/>
            <person name="Chaudhuri R.R."/>
            <person name="La Ragione R."/>
            <person name="Hildebrand F."/>
            <person name="Pallen M.J."/>
        </authorList>
    </citation>
    <scope>NUCLEOTIDE SEQUENCE</scope>
    <source>
        <strain evidence="9">ChiHecec2B26-12326</strain>
    </source>
</reference>
<reference evidence="9" key="2">
    <citation type="submission" date="2021-04" db="EMBL/GenBank/DDBJ databases">
        <authorList>
            <person name="Gilroy R."/>
        </authorList>
    </citation>
    <scope>NUCLEOTIDE SEQUENCE</scope>
    <source>
        <strain evidence="9">ChiHecec2B26-12326</strain>
    </source>
</reference>
<dbReference type="NCBIfam" id="TIGR04183">
    <property type="entry name" value="Por_Secre_tail"/>
    <property type="match status" value="1"/>
</dbReference>
<dbReference type="Pfam" id="PF01640">
    <property type="entry name" value="Peptidase_C10"/>
    <property type="match status" value="1"/>
</dbReference>
<feature type="chain" id="PRO_5039140253" evidence="7">
    <location>
        <begin position="22"/>
        <end position="709"/>
    </location>
</feature>
<evidence type="ECO:0000256" key="2">
    <source>
        <dbReference type="ARBA" id="ARBA00022670"/>
    </source>
</evidence>
<dbReference type="InterPro" id="IPR025896">
    <property type="entry name" value="Spi_Prtas-inh"/>
</dbReference>
<proteinExistence type="inferred from homology"/>
<dbReference type="PRINTS" id="PR00797">
    <property type="entry name" value="STREPTOPAIN"/>
</dbReference>
<keyword evidence="3 7" id="KW-0732">Signal</keyword>
<dbReference type="Gene3D" id="3.90.70.50">
    <property type="entry name" value="Peptidase C10, streptopain"/>
    <property type="match status" value="1"/>
</dbReference>
<evidence type="ECO:0000256" key="6">
    <source>
        <dbReference type="PIRSR" id="PIRSR600200-1"/>
    </source>
</evidence>
<feature type="active site" description="Nucleophile" evidence="6">
    <location>
        <position position="180"/>
    </location>
</feature>
<evidence type="ECO:0000256" key="5">
    <source>
        <dbReference type="ARBA" id="ARBA00022807"/>
    </source>
</evidence>
<name>A0A9D2BP41_9BACT</name>